<comment type="caution">
    <text evidence="1">The sequence shown here is derived from an EMBL/GenBank/DDBJ whole genome shotgun (WGS) entry which is preliminary data.</text>
</comment>
<accession>A0ACB8T1D5</accession>
<name>A0ACB8T1D5_9AGAM</name>
<evidence type="ECO:0000313" key="1">
    <source>
        <dbReference type="EMBL" id="KAI0062554.1"/>
    </source>
</evidence>
<keyword evidence="2" id="KW-1185">Reference proteome</keyword>
<gene>
    <name evidence="1" type="ORF">BV25DRAFT_1916071</name>
</gene>
<protein>
    <submittedName>
        <fullName evidence="1">Uncharacterized protein</fullName>
    </submittedName>
</protein>
<dbReference type="Proteomes" id="UP000814140">
    <property type="component" value="Unassembled WGS sequence"/>
</dbReference>
<proteinExistence type="predicted"/>
<evidence type="ECO:0000313" key="2">
    <source>
        <dbReference type="Proteomes" id="UP000814140"/>
    </source>
</evidence>
<dbReference type="EMBL" id="MU277207">
    <property type="protein sequence ID" value="KAI0062554.1"/>
    <property type="molecule type" value="Genomic_DNA"/>
</dbReference>
<organism evidence="1 2">
    <name type="scientific">Artomyces pyxidatus</name>
    <dbReference type="NCBI Taxonomy" id="48021"/>
    <lineage>
        <taxon>Eukaryota</taxon>
        <taxon>Fungi</taxon>
        <taxon>Dikarya</taxon>
        <taxon>Basidiomycota</taxon>
        <taxon>Agaricomycotina</taxon>
        <taxon>Agaricomycetes</taxon>
        <taxon>Russulales</taxon>
        <taxon>Auriscalpiaceae</taxon>
        <taxon>Artomyces</taxon>
    </lineage>
</organism>
<reference evidence="1" key="1">
    <citation type="submission" date="2021-03" db="EMBL/GenBank/DDBJ databases">
        <authorList>
            <consortium name="DOE Joint Genome Institute"/>
            <person name="Ahrendt S."/>
            <person name="Looney B.P."/>
            <person name="Miyauchi S."/>
            <person name="Morin E."/>
            <person name="Drula E."/>
            <person name="Courty P.E."/>
            <person name="Chicoki N."/>
            <person name="Fauchery L."/>
            <person name="Kohler A."/>
            <person name="Kuo A."/>
            <person name="Labutti K."/>
            <person name="Pangilinan J."/>
            <person name="Lipzen A."/>
            <person name="Riley R."/>
            <person name="Andreopoulos W."/>
            <person name="He G."/>
            <person name="Johnson J."/>
            <person name="Barry K.W."/>
            <person name="Grigoriev I.V."/>
            <person name="Nagy L."/>
            <person name="Hibbett D."/>
            <person name="Henrissat B."/>
            <person name="Matheny P.B."/>
            <person name="Labbe J."/>
            <person name="Martin F."/>
        </authorList>
    </citation>
    <scope>NUCLEOTIDE SEQUENCE</scope>
    <source>
        <strain evidence="1">HHB10654</strain>
    </source>
</reference>
<sequence>MSPPDEYAALNQADDVDELENFDAEVALNTRESSPAVGFTLSFLVFSVFVVSVLSCGLSAIITFNGLPVPSRKYAYEWDRSDLRRPSLYMGLERVPEIKASSGTPAKEEPTVIELPTGVGRAVNIVRVNARHPQAQFPRDGWVLLTDEDATFLHFDLDNLAAECAFHLFFPTRDALTRTGKLLTLEGAPTIEIFQVSSKGELTNITWASRPPRGASLGRFQATYGGDVKSRSFDCGGSGNLTVEMVCVSVGCRVEYREEDDPGIHVQISRA</sequence>
<reference evidence="1" key="2">
    <citation type="journal article" date="2022" name="New Phytol.">
        <title>Evolutionary transition to the ectomycorrhizal habit in the genomes of a hyperdiverse lineage of mushroom-forming fungi.</title>
        <authorList>
            <person name="Looney B."/>
            <person name="Miyauchi S."/>
            <person name="Morin E."/>
            <person name="Drula E."/>
            <person name="Courty P.E."/>
            <person name="Kohler A."/>
            <person name="Kuo A."/>
            <person name="LaButti K."/>
            <person name="Pangilinan J."/>
            <person name="Lipzen A."/>
            <person name="Riley R."/>
            <person name="Andreopoulos W."/>
            <person name="He G."/>
            <person name="Johnson J."/>
            <person name="Nolan M."/>
            <person name="Tritt A."/>
            <person name="Barry K.W."/>
            <person name="Grigoriev I.V."/>
            <person name="Nagy L.G."/>
            <person name="Hibbett D."/>
            <person name="Henrissat B."/>
            <person name="Matheny P.B."/>
            <person name="Labbe J."/>
            <person name="Martin F.M."/>
        </authorList>
    </citation>
    <scope>NUCLEOTIDE SEQUENCE</scope>
    <source>
        <strain evidence="1">HHB10654</strain>
    </source>
</reference>